<sequence length="153" mass="16489">MRLALYQPDIPQNLGAAIRLSACLGVALDVIEPCGFPLTDASMKRAALDYGDKARIERHESFAAFRSAPERSSGRLVLVETDGAVSFQDFQFSTGDTLLLGRESAGSPPEVYEAAQVSVRLPMARGLRSLNVVTAAAVVLSEAMRQTGAWEKF</sequence>
<dbReference type="CDD" id="cd18094">
    <property type="entry name" value="SpoU-like_TrmL"/>
    <property type="match status" value="1"/>
</dbReference>
<dbReference type="InterPro" id="IPR029026">
    <property type="entry name" value="tRNA_m1G_MTases_N"/>
</dbReference>
<feature type="domain" description="tRNA/rRNA methyltransferase SpoU type" evidence="8">
    <location>
        <begin position="2"/>
        <end position="140"/>
    </location>
</feature>
<organism evidence="9 10">
    <name type="scientific">Terricaulis silvestris</name>
    <dbReference type="NCBI Taxonomy" id="2686094"/>
    <lineage>
        <taxon>Bacteria</taxon>
        <taxon>Pseudomonadati</taxon>
        <taxon>Pseudomonadota</taxon>
        <taxon>Alphaproteobacteria</taxon>
        <taxon>Caulobacterales</taxon>
        <taxon>Caulobacteraceae</taxon>
        <taxon>Terricaulis</taxon>
    </lineage>
</organism>
<dbReference type="EMBL" id="CP047045">
    <property type="protein sequence ID" value="QGZ93900.1"/>
    <property type="molecule type" value="Genomic_DNA"/>
</dbReference>
<gene>
    <name evidence="6 9" type="primary">trmL</name>
    <name evidence="9" type="ORF">DSM104635_00714</name>
</gene>
<dbReference type="Gene3D" id="3.40.1280.10">
    <property type="match status" value="1"/>
</dbReference>
<comment type="similarity">
    <text evidence="6">Belongs to the class IV-like SAM-binding methyltransferase superfamily. RNA methyltransferase TrmH family. TrmL subfamily.</text>
</comment>
<keyword evidence="4 6" id="KW-0949">S-adenosyl-L-methionine</keyword>
<feature type="binding site" evidence="6 7">
    <location>
        <position position="101"/>
    </location>
    <ligand>
        <name>S-adenosyl-L-methionine</name>
        <dbReference type="ChEBI" id="CHEBI:59789"/>
    </ligand>
</feature>
<dbReference type="SUPFAM" id="SSF75217">
    <property type="entry name" value="alpha/beta knot"/>
    <property type="match status" value="1"/>
</dbReference>
<keyword evidence="3 6" id="KW-0808">Transferase</keyword>
<dbReference type="PANTHER" id="PTHR42971:SF1">
    <property type="entry name" value="TRNA (CYTIDINE(34)-2'-O)-METHYLTRANSFERASE"/>
    <property type="match status" value="1"/>
</dbReference>
<dbReference type="InterPro" id="IPR016914">
    <property type="entry name" value="TrmL"/>
</dbReference>
<dbReference type="PANTHER" id="PTHR42971">
    <property type="entry name" value="TRNA (CYTIDINE(34)-2'-O)-METHYLTRANSFERASE"/>
    <property type="match status" value="1"/>
</dbReference>
<evidence type="ECO:0000313" key="10">
    <source>
        <dbReference type="Proteomes" id="UP000431269"/>
    </source>
</evidence>
<dbReference type="GO" id="GO:0008757">
    <property type="term" value="F:S-adenosylmethionine-dependent methyltransferase activity"/>
    <property type="evidence" value="ECO:0007669"/>
    <property type="project" value="UniProtKB-UniRule"/>
</dbReference>
<evidence type="ECO:0000256" key="6">
    <source>
        <dbReference type="HAMAP-Rule" id="MF_01885"/>
    </source>
</evidence>
<keyword evidence="5 6" id="KW-0819">tRNA processing</keyword>
<reference evidence="10" key="1">
    <citation type="submission" date="2019-12" db="EMBL/GenBank/DDBJ databases">
        <title>Complete genome of Terracaulis silvestris 0127_4.</title>
        <authorList>
            <person name="Vieira S."/>
            <person name="Riedel T."/>
            <person name="Sproer C."/>
            <person name="Pascual J."/>
            <person name="Boedeker C."/>
            <person name="Overmann J."/>
        </authorList>
    </citation>
    <scope>NUCLEOTIDE SEQUENCE [LARGE SCALE GENOMIC DNA]</scope>
    <source>
        <strain evidence="10">0127_4</strain>
    </source>
</reference>
<feature type="binding site" evidence="6 7">
    <location>
        <position position="129"/>
    </location>
    <ligand>
        <name>S-adenosyl-L-methionine</name>
        <dbReference type="ChEBI" id="CHEBI:59789"/>
    </ligand>
</feature>
<evidence type="ECO:0000256" key="2">
    <source>
        <dbReference type="ARBA" id="ARBA00022603"/>
    </source>
</evidence>
<dbReference type="AlphaFoldDB" id="A0A6I6MGS9"/>
<feature type="binding site" evidence="6 7">
    <location>
        <position position="121"/>
    </location>
    <ligand>
        <name>S-adenosyl-L-methionine</name>
        <dbReference type="ChEBI" id="CHEBI:59789"/>
    </ligand>
</feature>
<keyword evidence="2 6" id="KW-0489">Methyltransferase</keyword>
<dbReference type="InterPro" id="IPR029028">
    <property type="entry name" value="Alpha/beta_knot_MTases"/>
</dbReference>
<evidence type="ECO:0000256" key="3">
    <source>
        <dbReference type="ARBA" id="ARBA00022679"/>
    </source>
</evidence>
<name>A0A6I6MGS9_9CAUL</name>
<evidence type="ECO:0000256" key="7">
    <source>
        <dbReference type="PIRSR" id="PIRSR029256-1"/>
    </source>
</evidence>
<evidence type="ECO:0000313" key="9">
    <source>
        <dbReference type="EMBL" id="QGZ93900.1"/>
    </source>
</evidence>
<evidence type="ECO:0000256" key="1">
    <source>
        <dbReference type="ARBA" id="ARBA00022490"/>
    </source>
</evidence>
<comment type="subcellular location">
    <subcellularLocation>
        <location evidence="6">Cytoplasm</location>
    </subcellularLocation>
</comment>
<comment type="subunit">
    <text evidence="6">Homodimer.</text>
</comment>
<dbReference type="EC" id="2.1.1.207" evidence="6"/>
<comment type="function">
    <text evidence="6">Methylates the ribose at the nucleotide 34 wobble position in the two leucyl isoacceptors tRNA(Leu)(CmAA) and tRNA(Leu)(cmnm5UmAA). Catalyzes the methyl transfer from S-adenosyl-L-methionine to the 2'-OH of the wobble nucleotide.</text>
</comment>
<proteinExistence type="inferred from homology"/>
<dbReference type="HAMAP" id="MF_01885">
    <property type="entry name" value="tRNA_methyltr_TrmL"/>
    <property type="match status" value="1"/>
</dbReference>
<dbReference type="PIRSF" id="PIRSF029256">
    <property type="entry name" value="SpoU_TrmH_prd"/>
    <property type="match status" value="1"/>
</dbReference>
<feature type="binding site" evidence="6 7">
    <location>
        <position position="79"/>
    </location>
    <ligand>
        <name>S-adenosyl-L-methionine</name>
        <dbReference type="ChEBI" id="CHEBI:59789"/>
    </ligand>
</feature>
<dbReference type="GO" id="GO:0005737">
    <property type="term" value="C:cytoplasm"/>
    <property type="evidence" value="ECO:0007669"/>
    <property type="project" value="UniProtKB-SubCell"/>
</dbReference>
<dbReference type="KEGG" id="tsv:DSM104635_00714"/>
<dbReference type="InterPro" id="IPR001537">
    <property type="entry name" value="SpoU_MeTrfase"/>
</dbReference>
<dbReference type="RefSeq" id="WP_158764883.1">
    <property type="nucleotide sequence ID" value="NZ_CP047045.1"/>
</dbReference>
<dbReference type="Proteomes" id="UP000431269">
    <property type="component" value="Chromosome"/>
</dbReference>
<comment type="catalytic activity">
    <reaction evidence="6">
        <text>5-carboxymethylaminomethyluridine(34) in tRNA(Leu) + S-adenosyl-L-methionine = 5-carboxymethylaminomethyl-2'-O-methyluridine(34) in tRNA(Leu) + S-adenosyl-L-homocysteine + H(+)</text>
        <dbReference type="Rhea" id="RHEA:43088"/>
        <dbReference type="Rhea" id="RHEA-COMP:10333"/>
        <dbReference type="Rhea" id="RHEA-COMP:10334"/>
        <dbReference type="ChEBI" id="CHEBI:15378"/>
        <dbReference type="ChEBI" id="CHEBI:57856"/>
        <dbReference type="ChEBI" id="CHEBI:59789"/>
        <dbReference type="ChEBI" id="CHEBI:74508"/>
        <dbReference type="ChEBI" id="CHEBI:74511"/>
        <dbReference type="EC" id="2.1.1.207"/>
    </reaction>
</comment>
<protein>
    <recommendedName>
        <fullName evidence="6">tRNA (cytidine(34)-2'-O)-methyltransferase</fullName>
        <ecNumber evidence="6">2.1.1.207</ecNumber>
    </recommendedName>
    <alternativeName>
        <fullName evidence="6">tRNA (cytidine/uridine-2'-O-)-methyltransferase TrmL</fullName>
    </alternativeName>
</protein>
<accession>A0A6I6MGS9</accession>
<dbReference type="GO" id="GO:0003723">
    <property type="term" value="F:RNA binding"/>
    <property type="evidence" value="ECO:0007669"/>
    <property type="project" value="InterPro"/>
</dbReference>
<dbReference type="GO" id="GO:0002130">
    <property type="term" value="P:wobble position ribose methylation"/>
    <property type="evidence" value="ECO:0007669"/>
    <property type="project" value="TreeGrafter"/>
</dbReference>
<evidence type="ECO:0000259" key="8">
    <source>
        <dbReference type="Pfam" id="PF00588"/>
    </source>
</evidence>
<dbReference type="GO" id="GO:0008175">
    <property type="term" value="F:tRNA methyltransferase activity"/>
    <property type="evidence" value="ECO:0007669"/>
    <property type="project" value="UniProtKB-UniRule"/>
</dbReference>
<comment type="catalytic activity">
    <reaction evidence="6">
        <text>cytidine(34) in tRNA + S-adenosyl-L-methionine = 2'-O-methylcytidine(34) in tRNA + S-adenosyl-L-homocysteine + H(+)</text>
        <dbReference type="Rhea" id="RHEA:43084"/>
        <dbReference type="Rhea" id="RHEA-COMP:10331"/>
        <dbReference type="Rhea" id="RHEA-COMP:10332"/>
        <dbReference type="ChEBI" id="CHEBI:15378"/>
        <dbReference type="ChEBI" id="CHEBI:57856"/>
        <dbReference type="ChEBI" id="CHEBI:59789"/>
        <dbReference type="ChEBI" id="CHEBI:74495"/>
        <dbReference type="ChEBI" id="CHEBI:82748"/>
        <dbReference type="EC" id="2.1.1.207"/>
    </reaction>
</comment>
<keyword evidence="10" id="KW-1185">Reference proteome</keyword>
<dbReference type="Pfam" id="PF00588">
    <property type="entry name" value="SpoU_methylase"/>
    <property type="match status" value="1"/>
</dbReference>
<evidence type="ECO:0000256" key="4">
    <source>
        <dbReference type="ARBA" id="ARBA00022691"/>
    </source>
</evidence>
<keyword evidence="1 6" id="KW-0963">Cytoplasm</keyword>
<evidence type="ECO:0000256" key="5">
    <source>
        <dbReference type="ARBA" id="ARBA00022694"/>
    </source>
</evidence>